<dbReference type="FunFam" id="3.40.50.10050:FF:000001">
    <property type="entry name" value="Translation initiation factor IF-2"/>
    <property type="match status" value="1"/>
</dbReference>
<dbReference type="PANTHER" id="PTHR43381">
    <property type="entry name" value="TRANSLATION INITIATION FACTOR IF-2-RELATED"/>
    <property type="match status" value="1"/>
</dbReference>
<dbReference type="Proteomes" id="UP000179001">
    <property type="component" value="Unassembled WGS sequence"/>
</dbReference>
<dbReference type="GO" id="GO:0005737">
    <property type="term" value="C:cytoplasm"/>
    <property type="evidence" value="ECO:0007669"/>
    <property type="project" value="UniProtKB-SubCell"/>
</dbReference>
<dbReference type="PANTHER" id="PTHR43381:SF4">
    <property type="entry name" value="EUKARYOTIC TRANSLATION INITIATION FACTOR 5B"/>
    <property type="match status" value="1"/>
</dbReference>
<dbReference type="PROSITE" id="PS51722">
    <property type="entry name" value="G_TR_2"/>
    <property type="match status" value="1"/>
</dbReference>
<dbReference type="Pfam" id="PF04760">
    <property type="entry name" value="IF2_N"/>
    <property type="match status" value="1"/>
</dbReference>
<dbReference type="Pfam" id="PF11987">
    <property type="entry name" value="IF-2"/>
    <property type="match status" value="1"/>
</dbReference>
<dbReference type="NCBIfam" id="TIGR00231">
    <property type="entry name" value="small_GTP"/>
    <property type="match status" value="1"/>
</dbReference>
<feature type="binding site" evidence="7">
    <location>
        <begin position="217"/>
        <end position="221"/>
    </location>
    <ligand>
        <name>GTP</name>
        <dbReference type="ChEBI" id="CHEBI:37565"/>
    </ligand>
</feature>
<feature type="domain" description="Tr-type G" evidence="9">
    <location>
        <begin position="162"/>
        <end position="330"/>
    </location>
</feature>
<keyword evidence="4 7" id="KW-0547">Nucleotide-binding</keyword>
<dbReference type="Gene3D" id="3.40.50.10050">
    <property type="entry name" value="Translation initiation factor IF- 2, domain 3"/>
    <property type="match status" value="1"/>
</dbReference>
<evidence type="ECO:0000256" key="1">
    <source>
        <dbReference type="ARBA" id="ARBA00007733"/>
    </source>
</evidence>
<evidence type="ECO:0000256" key="5">
    <source>
        <dbReference type="ARBA" id="ARBA00022917"/>
    </source>
</evidence>
<dbReference type="InterPro" id="IPR015760">
    <property type="entry name" value="TIF_IF2"/>
</dbReference>
<dbReference type="InterPro" id="IPR027417">
    <property type="entry name" value="P-loop_NTPase"/>
</dbReference>
<dbReference type="InterPro" id="IPR000178">
    <property type="entry name" value="TF_IF2_bacterial-like"/>
</dbReference>
<dbReference type="InterPro" id="IPR023115">
    <property type="entry name" value="TIF_IF2_dom3"/>
</dbReference>
<feature type="region of interest" description="G-domain" evidence="7">
    <location>
        <begin position="165"/>
        <end position="313"/>
    </location>
</feature>
<comment type="caution">
    <text evidence="10">The sequence shown here is derived from an EMBL/GenBank/DDBJ whole genome shotgun (WGS) entry which is preliminary data.</text>
</comment>
<name>A0A1F5T2X8_9BACT</name>
<sequence length="657" mass="72209">MNVTELSRKLRISTEELREKLPELGFDIGKKAIKIDDRLGHRIIKAWGDYQYRKAQEQEYLKIRHKDEKGELIEKGEVKIPPVLTVKTFASILNLPATDVIKELMRNGVMASLNQRIDYDTAAIIAEDLGYTAVEQKVHEELALEKDQKVKQILADDTAKLPRPPVIVVMGHVDHGKTKLLDAIRKTNVVAGEAGGITQHIGAYQIMRKGKLITFIDTPGHEAFTAMRSRGANVADIAILVVAANDSVKPQTIEAQKIAENAGIPIVVAINKIDLPDANIEKVKQDLAQHNLLTEEWGGKTICVPISAKQNENINELLEQVLLVAEMSVDKIVANPDGEVVGTIIESHVDKGFGPVATVLVKNGTLHRGDQMMINGDFYGKIRAMHNYLGQEIDSAGPSVPAQLVGMKSAPVVGDILEITTGKVKKTKAHKLGNKEDTFMQNTVDKDDEHDEGATKINIILRSDVLGSQEAVIESLEKLNTEDVKIKFIARGLGNITESDVMSADATGAMLVGFSVVPSSSAASLAQEKGVEIKKYKIIYELIDAVREKANEMIKAEVIREDLGQAEVIKIFKKQEKSMIVGCRVKSGSIEKGAVAVILRHEEFISKGKIVELQIGKEVVSNVVKGQEFGMQFDGQPLVEVGDILDVYFEKEIKKRI</sequence>
<evidence type="ECO:0000256" key="8">
    <source>
        <dbReference type="RuleBase" id="RU000644"/>
    </source>
</evidence>
<dbReference type="Gene3D" id="3.40.50.300">
    <property type="entry name" value="P-loop containing nucleotide triphosphate hydrolases"/>
    <property type="match status" value="1"/>
</dbReference>
<evidence type="ECO:0000256" key="3">
    <source>
        <dbReference type="ARBA" id="ARBA00022540"/>
    </source>
</evidence>
<keyword evidence="3 7" id="KW-0396">Initiation factor</keyword>
<keyword evidence="5 7" id="KW-0648">Protein biosynthesis</keyword>
<dbReference type="AlphaFoldDB" id="A0A1F5T2X8"/>
<evidence type="ECO:0000256" key="2">
    <source>
        <dbReference type="ARBA" id="ARBA00020675"/>
    </source>
</evidence>
<dbReference type="InterPro" id="IPR006847">
    <property type="entry name" value="IF2_N"/>
</dbReference>
<dbReference type="SUPFAM" id="SSF50447">
    <property type="entry name" value="Translation proteins"/>
    <property type="match status" value="2"/>
</dbReference>
<dbReference type="FunFam" id="3.40.50.300:FF:000019">
    <property type="entry name" value="Translation initiation factor IF-2"/>
    <property type="match status" value="1"/>
</dbReference>
<dbReference type="InterPro" id="IPR005225">
    <property type="entry name" value="Small_GTP-bd"/>
</dbReference>
<evidence type="ECO:0000256" key="4">
    <source>
        <dbReference type="ARBA" id="ARBA00022741"/>
    </source>
</evidence>
<evidence type="ECO:0000313" key="10">
    <source>
        <dbReference type="EMBL" id="OGF33334.1"/>
    </source>
</evidence>
<organism evidence="10 11">
    <name type="scientific">Candidatus Falkowbacteria bacterium RIFOXYC2_FULL_36_12</name>
    <dbReference type="NCBI Taxonomy" id="1798002"/>
    <lineage>
        <taxon>Bacteria</taxon>
        <taxon>Candidatus Falkowiibacteriota</taxon>
    </lineage>
</organism>
<dbReference type="SUPFAM" id="SSF52540">
    <property type="entry name" value="P-loop containing nucleoside triphosphate hydrolases"/>
    <property type="match status" value="1"/>
</dbReference>
<protein>
    <recommendedName>
        <fullName evidence="2 7">Translation initiation factor IF-2</fullName>
    </recommendedName>
</protein>
<dbReference type="GO" id="GO:0003924">
    <property type="term" value="F:GTPase activity"/>
    <property type="evidence" value="ECO:0007669"/>
    <property type="project" value="UniProtKB-UniRule"/>
</dbReference>
<evidence type="ECO:0000256" key="7">
    <source>
        <dbReference type="HAMAP-Rule" id="MF_00100"/>
    </source>
</evidence>
<dbReference type="NCBIfam" id="TIGR00487">
    <property type="entry name" value="IF-2"/>
    <property type="match status" value="1"/>
</dbReference>
<dbReference type="Pfam" id="PF00009">
    <property type="entry name" value="GTP_EFTU"/>
    <property type="match status" value="1"/>
</dbReference>
<dbReference type="Pfam" id="PF22042">
    <property type="entry name" value="EF-G_D2"/>
    <property type="match status" value="1"/>
</dbReference>
<dbReference type="InterPro" id="IPR009000">
    <property type="entry name" value="Transl_B-barrel_sf"/>
</dbReference>
<comment type="subcellular location">
    <subcellularLocation>
        <location evidence="7">Cytoplasm</location>
    </subcellularLocation>
</comment>
<accession>A0A1F5T2X8</accession>
<feature type="binding site" evidence="7">
    <location>
        <begin position="171"/>
        <end position="178"/>
    </location>
    <ligand>
        <name>GTP</name>
        <dbReference type="ChEBI" id="CHEBI:37565"/>
    </ligand>
</feature>
<dbReference type="GO" id="GO:0005525">
    <property type="term" value="F:GTP binding"/>
    <property type="evidence" value="ECO:0007669"/>
    <property type="project" value="UniProtKB-KW"/>
</dbReference>
<proteinExistence type="inferred from homology"/>
<comment type="similarity">
    <text evidence="1 7 8">Belongs to the TRAFAC class translation factor GTPase superfamily. Classic translation factor GTPase family. IF-2 subfamily.</text>
</comment>
<evidence type="ECO:0000313" key="11">
    <source>
        <dbReference type="Proteomes" id="UP000179001"/>
    </source>
</evidence>
<dbReference type="SUPFAM" id="SSF52156">
    <property type="entry name" value="Initiation factor IF2/eIF5b, domain 3"/>
    <property type="match status" value="1"/>
</dbReference>
<keyword evidence="6 7" id="KW-0342">GTP-binding</keyword>
<dbReference type="EMBL" id="MFGJ01000001">
    <property type="protein sequence ID" value="OGF33334.1"/>
    <property type="molecule type" value="Genomic_DNA"/>
</dbReference>
<evidence type="ECO:0000256" key="6">
    <source>
        <dbReference type="ARBA" id="ARBA00023134"/>
    </source>
</evidence>
<dbReference type="InterPro" id="IPR000795">
    <property type="entry name" value="T_Tr_GTP-bd_dom"/>
</dbReference>
<keyword evidence="7" id="KW-0963">Cytoplasm</keyword>
<reference evidence="10 11" key="1">
    <citation type="journal article" date="2016" name="Nat. Commun.">
        <title>Thousands of microbial genomes shed light on interconnected biogeochemical processes in an aquifer system.</title>
        <authorList>
            <person name="Anantharaman K."/>
            <person name="Brown C.T."/>
            <person name="Hug L.A."/>
            <person name="Sharon I."/>
            <person name="Castelle C.J."/>
            <person name="Probst A.J."/>
            <person name="Thomas B.C."/>
            <person name="Singh A."/>
            <person name="Wilkins M.J."/>
            <person name="Karaoz U."/>
            <person name="Brodie E.L."/>
            <person name="Williams K.H."/>
            <person name="Hubbard S.S."/>
            <person name="Banfield J.F."/>
        </authorList>
    </citation>
    <scope>NUCLEOTIDE SEQUENCE [LARGE SCALE GENOMIC DNA]</scope>
</reference>
<dbReference type="GO" id="GO:0003743">
    <property type="term" value="F:translation initiation factor activity"/>
    <property type="evidence" value="ECO:0007669"/>
    <property type="project" value="UniProtKB-UniRule"/>
</dbReference>
<dbReference type="InterPro" id="IPR036925">
    <property type="entry name" value="TIF_IF2_dom3_sf"/>
</dbReference>
<dbReference type="Gene3D" id="2.40.30.10">
    <property type="entry name" value="Translation factors"/>
    <property type="match status" value="2"/>
</dbReference>
<dbReference type="CDD" id="cd01887">
    <property type="entry name" value="IF2_eIF5B"/>
    <property type="match status" value="1"/>
</dbReference>
<dbReference type="STRING" id="1798002.A2478_01375"/>
<evidence type="ECO:0000259" key="9">
    <source>
        <dbReference type="PROSITE" id="PS51722"/>
    </source>
</evidence>
<dbReference type="HAMAP" id="MF_00100_B">
    <property type="entry name" value="IF_2_B"/>
    <property type="match status" value="1"/>
</dbReference>
<dbReference type="InterPro" id="IPR053905">
    <property type="entry name" value="EF-G-like_DII"/>
</dbReference>
<feature type="binding site" evidence="7">
    <location>
        <begin position="271"/>
        <end position="274"/>
    </location>
    <ligand>
        <name>GTP</name>
        <dbReference type="ChEBI" id="CHEBI:37565"/>
    </ligand>
</feature>
<comment type="function">
    <text evidence="7 8">One of the essential components for the initiation of protein synthesis. Protects formylmethionyl-tRNA from spontaneous hydrolysis and promotes its binding to the 30S ribosomal subunits. Also involved in the hydrolysis of GTP during the formation of the 70S ribosomal complex.</text>
</comment>
<gene>
    <name evidence="7" type="primary">infB</name>
    <name evidence="10" type="ORF">A2478_01375</name>
</gene>